<gene>
    <name evidence="2" type="ORF">HZZ05_07200</name>
</gene>
<feature type="region of interest" description="Disordered" evidence="1">
    <location>
        <begin position="1"/>
        <end position="30"/>
    </location>
</feature>
<evidence type="ECO:0000313" key="2">
    <source>
        <dbReference type="EMBL" id="NYS69307.1"/>
    </source>
</evidence>
<name>A0A853EIW5_9ACTO</name>
<comment type="caution">
    <text evidence="2">The sequence shown here is derived from an EMBL/GenBank/DDBJ whole genome shotgun (WGS) entry which is preliminary data.</text>
</comment>
<proteinExistence type="predicted"/>
<evidence type="ECO:0000256" key="1">
    <source>
        <dbReference type="SAM" id="MobiDB-lite"/>
    </source>
</evidence>
<feature type="compositionally biased region" description="Basic and acidic residues" evidence="1">
    <location>
        <begin position="12"/>
        <end position="30"/>
    </location>
</feature>
<dbReference type="RefSeq" id="WP_179900594.1">
    <property type="nucleotide sequence ID" value="NZ_JACBXV010000085.1"/>
</dbReference>
<dbReference type="AlphaFoldDB" id="A0A853EIW5"/>
<dbReference type="Proteomes" id="UP000572528">
    <property type="component" value="Unassembled WGS sequence"/>
</dbReference>
<sequence>MSRLTPSSSRLHLADVLDHQEHQRRDAREALSDMVADTQAMGDYDLDPDEVRQELRIARAEG</sequence>
<protein>
    <submittedName>
        <fullName evidence="2">Uncharacterized protein</fullName>
    </submittedName>
</protein>
<feature type="compositionally biased region" description="Polar residues" evidence="1">
    <location>
        <begin position="1"/>
        <end position="10"/>
    </location>
</feature>
<dbReference type="EMBL" id="JACBXV010000085">
    <property type="protein sequence ID" value="NYS69307.1"/>
    <property type="molecule type" value="Genomic_DNA"/>
</dbReference>
<organism evidence="2 3">
    <name type="scientific">Actinomyces bowdenii</name>
    <dbReference type="NCBI Taxonomy" id="131109"/>
    <lineage>
        <taxon>Bacteria</taxon>
        <taxon>Bacillati</taxon>
        <taxon>Actinomycetota</taxon>
        <taxon>Actinomycetes</taxon>
        <taxon>Actinomycetales</taxon>
        <taxon>Actinomycetaceae</taxon>
        <taxon>Actinomyces</taxon>
    </lineage>
</organism>
<evidence type="ECO:0000313" key="3">
    <source>
        <dbReference type="Proteomes" id="UP000572528"/>
    </source>
</evidence>
<accession>A0A853EIW5</accession>
<reference evidence="2 3" key="1">
    <citation type="submission" date="2020-07" db="EMBL/GenBank/DDBJ databases">
        <title>MOT database genomes.</title>
        <authorList>
            <person name="Joseph S."/>
            <person name="Aduse-Opoku J."/>
            <person name="Hashim A."/>
            <person name="Wade W."/>
            <person name="Curtis M."/>
        </authorList>
    </citation>
    <scope>NUCLEOTIDE SEQUENCE [LARGE SCALE GENOMIC DNA]</scope>
    <source>
        <strain evidence="2 3">WMus004</strain>
    </source>
</reference>